<dbReference type="Pfam" id="PF13426">
    <property type="entry name" value="PAS_9"/>
    <property type="match status" value="1"/>
</dbReference>
<dbReference type="InterPro" id="IPR013655">
    <property type="entry name" value="PAS_fold_3"/>
</dbReference>
<dbReference type="InterPro" id="IPR000014">
    <property type="entry name" value="PAS"/>
</dbReference>
<evidence type="ECO:0000256" key="1">
    <source>
        <dbReference type="ARBA" id="ARBA00023125"/>
    </source>
</evidence>
<dbReference type="PANTHER" id="PTHR43214">
    <property type="entry name" value="TWO-COMPONENT RESPONSE REGULATOR"/>
    <property type="match status" value="1"/>
</dbReference>
<evidence type="ECO:0000313" key="8">
    <source>
        <dbReference type="Proteomes" id="UP001055247"/>
    </source>
</evidence>
<dbReference type="Pfam" id="PF08447">
    <property type="entry name" value="PAS_3"/>
    <property type="match status" value="1"/>
</dbReference>
<dbReference type="CDD" id="cd06170">
    <property type="entry name" value="LuxR_C_like"/>
    <property type="match status" value="1"/>
</dbReference>
<organism evidence="7 8">
    <name type="scientific">Methylobacterium hispanicum</name>
    <dbReference type="NCBI Taxonomy" id="270350"/>
    <lineage>
        <taxon>Bacteria</taxon>
        <taxon>Pseudomonadati</taxon>
        <taxon>Pseudomonadota</taxon>
        <taxon>Alphaproteobacteria</taxon>
        <taxon>Hyphomicrobiales</taxon>
        <taxon>Methylobacteriaceae</taxon>
        <taxon>Methylobacterium</taxon>
    </lineage>
</organism>
<evidence type="ECO:0000259" key="6">
    <source>
        <dbReference type="PROSITE" id="PS50113"/>
    </source>
</evidence>
<evidence type="ECO:0008006" key="9">
    <source>
        <dbReference type="Google" id="ProtNLM"/>
    </source>
</evidence>
<dbReference type="Proteomes" id="UP001055247">
    <property type="component" value="Unassembled WGS sequence"/>
</dbReference>
<dbReference type="InterPro" id="IPR001610">
    <property type="entry name" value="PAC"/>
</dbReference>
<dbReference type="SUPFAM" id="SSF55785">
    <property type="entry name" value="PYP-like sensor domain (PAS domain)"/>
    <property type="match status" value="3"/>
</dbReference>
<dbReference type="SUPFAM" id="SSF46894">
    <property type="entry name" value="C-terminal effector domain of the bipartite response regulators"/>
    <property type="match status" value="1"/>
</dbReference>
<reference evidence="7" key="2">
    <citation type="submission" date="2021-08" db="EMBL/GenBank/DDBJ databases">
        <authorList>
            <person name="Tani A."/>
            <person name="Ola A."/>
            <person name="Ogura Y."/>
            <person name="Katsura K."/>
            <person name="Hayashi T."/>
        </authorList>
    </citation>
    <scope>NUCLEOTIDE SEQUENCE</scope>
    <source>
        <strain evidence="7">DSM 16372</strain>
    </source>
</reference>
<feature type="modified residue" description="4-aspartylphosphate" evidence="2">
    <location>
        <position position="472"/>
    </location>
</feature>
<keyword evidence="8" id="KW-1185">Reference proteome</keyword>
<dbReference type="SUPFAM" id="SSF52172">
    <property type="entry name" value="CheY-like"/>
    <property type="match status" value="1"/>
</dbReference>
<dbReference type="GO" id="GO:0006355">
    <property type="term" value="P:regulation of DNA-templated transcription"/>
    <property type="evidence" value="ECO:0007669"/>
    <property type="project" value="InterPro"/>
</dbReference>
<dbReference type="PRINTS" id="PR00038">
    <property type="entry name" value="HTHLUXR"/>
</dbReference>
<keyword evidence="1" id="KW-0238">DNA-binding</keyword>
<dbReference type="EMBL" id="BPQO01000024">
    <property type="protein sequence ID" value="GJD91083.1"/>
    <property type="molecule type" value="Genomic_DNA"/>
</dbReference>
<proteinExistence type="predicted"/>
<evidence type="ECO:0000259" key="5">
    <source>
        <dbReference type="PROSITE" id="PS50112"/>
    </source>
</evidence>
<gene>
    <name evidence="7" type="ORF">BHAOGJBA_4630</name>
</gene>
<dbReference type="SMART" id="SM00091">
    <property type="entry name" value="PAS"/>
    <property type="match status" value="2"/>
</dbReference>
<evidence type="ECO:0000259" key="3">
    <source>
        <dbReference type="PROSITE" id="PS50043"/>
    </source>
</evidence>
<feature type="domain" description="PAS" evidence="5">
    <location>
        <begin position="301"/>
        <end position="373"/>
    </location>
</feature>
<dbReference type="Pfam" id="PF08448">
    <property type="entry name" value="PAS_4"/>
    <property type="match status" value="1"/>
</dbReference>
<dbReference type="Pfam" id="PF00072">
    <property type="entry name" value="Response_reg"/>
    <property type="match status" value="1"/>
</dbReference>
<dbReference type="SMART" id="SM00421">
    <property type="entry name" value="HTH_LUXR"/>
    <property type="match status" value="1"/>
</dbReference>
<reference evidence="7" key="1">
    <citation type="journal article" date="2016" name="Front. Microbiol.">
        <title>Genome Sequence of the Piezophilic, Mesophilic Sulfate-Reducing Bacterium Desulfovibrio indicus J2T.</title>
        <authorList>
            <person name="Cao J."/>
            <person name="Maignien L."/>
            <person name="Shao Z."/>
            <person name="Alain K."/>
            <person name="Jebbar M."/>
        </authorList>
    </citation>
    <scope>NUCLEOTIDE SEQUENCE</scope>
    <source>
        <strain evidence="7">DSM 16372</strain>
    </source>
</reference>
<dbReference type="GO" id="GO:0003677">
    <property type="term" value="F:DNA binding"/>
    <property type="evidence" value="ECO:0007669"/>
    <property type="project" value="UniProtKB-KW"/>
</dbReference>
<dbReference type="InterPro" id="IPR000700">
    <property type="entry name" value="PAS-assoc_C"/>
</dbReference>
<dbReference type="InterPro" id="IPR011006">
    <property type="entry name" value="CheY-like_superfamily"/>
</dbReference>
<evidence type="ECO:0000256" key="2">
    <source>
        <dbReference type="PROSITE-ProRule" id="PRU00169"/>
    </source>
</evidence>
<dbReference type="AlphaFoldDB" id="A0AAV4ZT85"/>
<feature type="domain" description="Response regulatory" evidence="4">
    <location>
        <begin position="423"/>
        <end position="536"/>
    </location>
</feature>
<dbReference type="CDD" id="cd00130">
    <property type="entry name" value="PAS"/>
    <property type="match status" value="1"/>
</dbReference>
<dbReference type="InterPro" id="IPR036388">
    <property type="entry name" value="WH-like_DNA-bd_sf"/>
</dbReference>
<dbReference type="InterPro" id="IPR000792">
    <property type="entry name" value="Tscrpt_reg_LuxR_C"/>
</dbReference>
<dbReference type="NCBIfam" id="TIGR00229">
    <property type="entry name" value="sensory_box"/>
    <property type="match status" value="2"/>
</dbReference>
<dbReference type="RefSeq" id="WP_238231276.1">
    <property type="nucleotide sequence ID" value="NZ_BPQO01000024.1"/>
</dbReference>
<dbReference type="GO" id="GO:0000160">
    <property type="term" value="P:phosphorelay signal transduction system"/>
    <property type="evidence" value="ECO:0007669"/>
    <property type="project" value="InterPro"/>
</dbReference>
<dbReference type="InterPro" id="IPR013656">
    <property type="entry name" value="PAS_4"/>
</dbReference>
<name>A0AAV4ZT85_9HYPH</name>
<dbReference type="PROSITE" id="PS50112">
    <property type="entry name" value="PAS"/>
    <property type="match status" value="1"/>
</dbReference>
<dbReference type="InterPro" id="IPR035965">
    <property type="entry name" value="PAS-like_dom_sf"/>
</dbReference>
<sequence>MGSGDFLTGGGEVAVRIREQAWTPTPLGPIEAWPSALRYTLSSMLNSAFPTYLAWGPDLISFYNDAYRPNLGIKPEALGRPFPEVWEEAWEQIGPVTERALRGEASYLQDYAVTVNRHGVPEQSLWTFASSPVRDARGSVQGVLCHVHETTTRIDTEQRPRSALREIETQRARFDALIEHLPFGAGLFEAGGRALVTNPLFRRFLPGGEPPSLDPGLHPDWTGFDPEGRVLNPHDYPFTRAIRGELTQNVSFLHRTREGDECWMRVSGIPIRGGDGRVQQAIMVVQDVDREKRAEAALHESEARFRRYAENSANVLWLADLESGRLDYLSPAFAQVWGMPCADMPDIAGWLASIHPEDRDTAAHALERVGAGETLVMEYRILRASDRAVRRIRDTFFPVPAEDGRIRLAGGIAQDVTIDTSLRAYVVASEDDARHDIAGALQAGGYAVQVFASDQAFLKMAGSLMPGCVVLDMEEAVGCVTVSELKAYRAHLPIVAVGARGGDVGFGVRTMKAGAVDFLEAPWTSEGLLFAVRTALAEIRDAARRSRAQDASRDRIAALSGRERAVLEGLLAGGTNKTIARTLGLSPRTVEIHRARVMEALGAQTLPEAVLIAAAAGVCPAQQDRDAVQPSEG</sequence>
<dbReference type="PANTHER" id="PTHR43214:SF44">
    <property type="entry name" value="TWO-COMPONENT RESPONSE REGULATOR"/>
    <property type="match status" value="1"/>
</dbReference>
<dbReference type="Pfam" id="PF00196">
    <property type="entry name" value="GerE"/>
    <property type="match status" value="1"/>
</dbReference>
<comment type="caution">
    <text evidence="7">The sequence shown here is derived from an EMBL/GenBank/DDBJ whole genome shotgun (WGS) entry which is preliminary data.</text>
</comment>
<dbReference type="InterPro" id="IPR001789">
    <property type="entry name" value="Sig_transdc_resp-reg_receiver"/>
</dbReference>
<dbReference type="InterPro" id="IPR039420">
    <property type="entry name" value="WalR-like"/>
</dbReference>
<dbReference type="PROSITE" id="PS50113">
    <property type="entry name" value="PAC"/>
    <property type="match status" value="1"/>
</dbReference>
<dbReference type="PROSITE" id="PS50043">
    <property type="entry name" value="HTH_LUXR_2"/>
    <property type="match status" value="1"/>
</dbReference>
<protein>
    <recommendedName>
        <fullName evidence="9">Histidine kinase</fullName>
    </recommendedName>
</protein>
<dbReference type="Gene3D" id="3.30.450.20">
    <property type="entry name" value="PAS domain"/>
    <property type="match status" value="3"/>
</dbReference>
<feature type="domain" description="HTH luxR-type" evidence="3">
    <location>
        <begin position="552"/>
        <end position="617"/>
    </location>
</feature>
<dbReference type="PROSITE" id="PS50110">
    <property type="entry name" value="RESPONSE_REGULATORY"/>
    <property type="match status" value="1"/>
</dbReference>
<keyword evidence="2" id="KW-0597">Phosphoprotein</keyword>
<evidence type="ECO:0000313" key="7">
    <source>
        <dbReference type="EMBL" id="GJD91083.1"/>
    </source>
</evidence>
<dbReference type="Gene3D" id="1.10.10.10">
    <property type="entry name" value="Winged helix-like DNA-binding domain superfamily/Winged helix DNA-binding domain"/>
    <property type="match status" value="1"/>
</dbReference>
<feature type="domain" description="PAC" evidence="6">
    <location>
        <begin position="248"/>
        <end position="300"/>
    </location>
</feature>
<evidence type="ECO:0000259" key="4">
    <source>
        <dbReference type="PROSITE" id="PS50110"/>
    </source>
</evidence>
<dbReference type="SMART" id="SM00086">
    <property type="entry name" value="PAC"/>
    <property type="match status" value="2"/>
</dbReference>
<accession>A0AAV4ZT85</accession>
<dbReference type="Gene3D" id="3.40.50.2300">
    <property type="match status" value="1"/>
</dbReference>
<dbReference type="InterPro" id="IPR016032">
    <property type="entry name" value="Sig_transdc_resp-reg_C-effctor"/>
</dbReference>